<name>A0A671V4X7_SPAAU</name>
<organism evidence="12 13">
    <name type="scientific">Sparus aurata</name>
    <name type="common">Gilthead sea bream</name>
    <dbReference type="NCBI Taxonomy" id="8175"/>
    <lineage>
        <taxon>Eukaryota</taxon>
        <taxon>Metazoa</taxon>
        <taxon>Chordata</taxon>
        <taxon>Craniata</taxon>
        <taxon>Vertebrata</taxon>
        <taxon>Euteleostomi</taxon>
        <taxon>Actinopterygii</taxon>
        <taxon>Neopterygii</taxon>
        <taxon>Teleostei</taxon>
        <taxon>Neoteleostei</taxon>
        <taxon>Acanthomorphata</taxon>
        <taxon>Eupercaria</taxon>
        <taxon>Spariformes</taxon>
        <taxon>Sparidae</taxon>
        <taxon>Sparus</taxon>
    </lineage>
</organism>
<gene>
    <name evidence="12" type="primary">cep97</name>
</gene>
<evidence type="ECO:0000256" key="10">
    <source>
        <dbReference type="SAM" id="Coils"/>
    </source>
</evidence>
<feature type="compositionally biased region" description="Basic and acidic residues" evidence="11">
    <location>
        <begin position="468"/>
        <end position="478"/>
    </location>
</feature>
<evidence type="ECO:0000256" key="1">
    <source>
        <dbReference type="ARBA" id="ARBA00004300"/>
    </source>
</evidence>
<dbReference type="FunFam" id="3.80.10.10:FF:000165">
    <property type="entry name" value="Centrosomal protein of 97 kDa"/>
    <property type="match status" value="1"/>
</dbReference>
<evidence type="ECO:0000313" key="12">
    <source>
        <dbReference type="Ensembl" id="ENSSAUP00010021803.1"/>
    </source>
</evidence>
<dbReference type="InterPro" id="IPR001611">
    <property type="entry name" value="Leu-rich_rpt"/>
</dbReference>
<proteinExistence type="predicted"/>
<evidence type="ECO:0000256" key="3">
    <source>
        <dbReference type="ARBA" id="ARBA00022614"/>
    </source>
</evidence>
<dbReference type="SMART" id="SM00369">
    <property type="entry name" value="LRR_TYP"/>
    <property type="match status" value="4"/>
</dbReference>
<evidence type="ECO:0000256" key="7">
    <source>
        <dbReference type="ARBA" id="ARBA00058656"/>
    </source>
</evidence>
<dbReference type="SMART" id="SM00365">
    <property type="entry name" value="LRR_SD22"/>
    <property type="match status" value="3"/>
</dbReference>
<dbReference type="Proteomes" id="UP000472265">
    <property type="component" value="Chromosome 9"/>
</dbReference>
<dbReference type="PROSITE" id="PS50096">
    <property type="entry name" value="IQ"/>
    <property type="match status" value="1"/>
</dbReference>
<feature type="region of interest" description="Disordered" evidence="11">
    <location>
        <begin position="648"/>
        <end position="685"/>
    </location>
</feature>
<comment type="function">
    <text evidence="7">Acts as a key negative regulator of ciliogenesis in collaboration with CCP110 by capping the mother centriole thereby preventing cilia formation. Required for recruitment of CCP110 to the centrosome.</text>
</comment>
<evidence type="ECO:0000256" key="8">
    <source>
        <dbReference type="ARBA" id="ARBA00068862"/>
    </source>
</evidence>
<reference evidence="12" key="2">
    <citation type="submission" date="2025-08" db="UniProtKB">
        <authorList>
            <consortium name="Ensembl"/>
        </authorList>
    </citation>
    <scope>IDENTIFICATION</scope>
</reference>
<accession>A0A671V4X7</accession>
<comment type="subcellular location">
    <subcellularLocation>
        <location evidence="1">Cytoplasm</location>
        <location evidence="1">Cytoskeleton</location>
        <location evidence="1">Microtubule organizing center</location>
        <location evidence="1">Centrosome</location>
    </subcellularLocation>
</comment>
<evidence type="ECO:0000313" key="13">
    <source>
        <dbReference type="Proteomes" id="UP000472265"/>
    </source>
</evidence>
<evidence type="ECO:0000256" key="4">
    <source>
        <dbReference type="ARBA" id="ARBA00022737"/>
    </source>
</evidence>
<evidence type="ECO:0000256" key="2">
    <source>
        <dbReference type="ARBA" id="ARBA00022490"/>
    </source>
</evidence>
<feature type="region of interest" description="Disordered" evidence="11">
    <location>
        <begin position="327"/>
        <end position="360"/>
    </location>
</feature>
<keyword evidence="4" id="KW-0677">Repeat</keyword>
<dbReference type="GeneTree" id="ENSGT00910000144283"/>
<keyword evidence="10" id="KW-0175">Coiled coil</keyword>
<feature type="compositionally biased region" description="Polar residues" evidence="11">
    <location>
        <begin position="746"/>
        <end position="765"/>
    </location>
</feature>
<keyword evidence="6" id="KW-0206">Cytoskeleton</keyword>
<dbReference type="PANTHER" id="PTHR45973">
    <property type="entry name" value="PROTEIN PHOSPHATASE 1 REGULATORY SUBUNIT SDS22-RELATED"/>
    <property type="match status" value="1"/>
</dbReference>
<evidence type="ECO:0000256" key="6">
    <source>
        <dbReference type="ARBA" id="ARBA00023212"/>
    </source>
</evidence>
<dbReference type="Pfam" id="PF14580">
    <property type="entry name" value="LRR_9"/>
    <property type="match status" value="1"/>
</dbReference>
<dbReference type="PANTHER" id="PTHR45973:SF2">
    <property type="entry name" value="CENTROSOMAL PROTEIN OF 97 KDA"/>
    <property type="match status" value="1"/>
</dbReference>
<keyword evidence="2" id="KW-0963">Cytoplasm</keyword>
<dbReference type="InterPro" id="IPR003591">
    <property type="entry name" value="Leu-rich_rpt_typical-subtyp"/>
</dbReference>
<dbReference type="PROSITE" id="PS51450">
    <property type="entry name" value="LRR"/>
    <property type="match status" value="3"/>
</dbReference>
<reference evidence="12" key="1">
    <citation type="submission" date="2021-04" db="EMBL/GenBank/DDBJ databases">
        <authorList>
            <consortium name="Wellcome Sanger Institute Data Sharing"/>
        </authorList>
    </citation>
    <scope>NUCLEOTIDE SEQUENCE [LARGE SCALE GENOMIC DNA]</scope>
</reference>
<dbReference type="Ensembl" id="ENSSAUT00010023028.1">
    <property type="protein sequence ID" value="ENSSAUP00010021803.1"/>
    <property type="gene ID" value="ENSSAUG00010009592.1"/>
</dbReference>
<protein>
    <recommendedName>
        <fullName evidence="8">Centrosomal protein of 97 kDa</fullName>
    </recommendedName>
    <alternativeName>
        <fullName evidence="9">Leucine-rich repeat and IQ domain-containing protein 2</fullName>
    </alternativeName>
</protein>
<feature type="region of interest" description="Disordered" evidence="11">
    <location>
        <begin position="424"/>
        <end position="525"/>
    </location>
</feature>
<keyword evidence="5" id="KW-0970">Cilium biogenesis/degradation</keyword>
<sequence>MFRQRFEDSSSVTRDNSDHSKLESICKISSVSAPGPVVDLSARGMQKLDPSFMCSDDTHTLILDRNHIMKLDHLERSPGLQQLSVASNRLVRMMGVSRLTELRVLNLPNNSIGYIEGLRDLPHLEWLNLSGNNIKVIEQLNNCVSLQHLDLSDNNISTIGDLTKLVALKTLLLHGNSITTLRTVPAHLPAHLSILSLAENEIRDLNEASYLAPLHDLEQLSIMSNPCVMATPSLPGFDYRPYIMSWCLSLKVLDGYVVSQKEGLKAEWLYSQGKGRSYRPGQHVQLVQYLATVCPLTSSPALETAEDAKLEKILNKQRFHQRQLLEEGQGGCHSPPRPTQLDVESHSPSHAVPQGGARDMNKISASPVRQFNTWMSSDSSHPSLPVVRSPRPGEEHMYLEDVQTDEDKLNGSMLSSASTFLPFMSDLDPQATHSDSEDETETFEPDSLAPKQPAQHKKHNTNKTHHSPPVDKQERGPEDDTISGAATTAGSLEVRVSTPQNDLETSSDFGKAEMKEAPKQEEVGTCASKSSLMEADKAAVKIQSWWRGQHTRCCHPMARDVRSEIRLRRMQEHILFLTERFDRMQQQYEEERLQRLVQEEAVKFLWKEVSSMQQWKQSVEQQLACITRAAIPPQILAPGSCAAAPLVASSKTNPPSTDVSFPDSGFQSTSDQQAAQEDSFLSSGTADSLKTVRALSPVRIDGVDSADCSLLEQYLSSVQQREEEAEEVISDRTETPQPSSPPSPSKTAQSNSPQQKAANNQSQVQRMEETTPGPV</sequence>
<dbReference type="InterPro" id="IPR000048">
    <property type="entry name" value="IQ_motif_EF-hand-BS"/>
</dbReference>
<keyword evidence="13" id="KW-1185">Reference proteome</keyword>
<keyword evidence="3" id="KW-0433">Leucine-rich repeat</keyword>
<dbReference type="InParanoid" id="A0A671V4X7"/>
<dbReference type="OMA" id="AYWRGFY"/>
<feature type="compositionally biased region" description="Polar residues" evidence="11">
    <location>
        <begin position="373"/>
        <end position="382"/>
    </location>
</feature>
<dbReference type="InterPro" id="IPR032675">
    <property type="entry name" value="LRR_dom_sf"/>
</dbReference>
<feature type="coiled-coil region" evidence="10">
    <location>
        <begin position="567"/>
        <end position="594"/>
    </location>
</feature>
<evidence type="ECO:0000256" key="11">
    <source>
        <dbReference type="SAM" id="MobiDB-lite"/>
    </source>
</evidence>
<dbReference type="Pfam" id="PF00612">
    <property type="entry name" value="IQ"/>
    <property type="match status" value="1"/>
</dbReference>
<dbReference type="GO" id="GO:0030030">
    <property type="term" value="P:cell projection organization"/>
    <property type="evidence" value="ECO:0007669"/>
    <property type="project" value="UniProtKB-KW"/>
</dbReference>
<feature type="compositionally biased region" description="Polar residues" evidence="11">
    <location>
        <begin position="649"/>
        <end position="685"/>
    </location>
</feature>
<feature type="region of interest" description="Disordered" evidence="11">
    <location>
        <begin position="717"/>
        <end position="775"/>
    </location>
</feature>
<evidence type="ECO:0000256" key="5">
    <source>
        <dbReference type="ARBA" id="ARBA00022794"/>
    </source>
</evidence>
<feature type="compositionally biased region" description="Basic residues" evidence="11">
    <location>
        <begin position="454"/>
        <end position="466"/>
    </location>
</feature>
<feature type="region of interest" description="Disordered" evidence="11">
    <location>
        <begin position="373"/>
        <end position="392"/>
    </location>
</feature>
<dbReference type="AlphaFoldDB" id="A0A671V4X7"/>
<feature type="compositionally biased region" description="Polar residues" evidence="11">
    <location>
        <begin position="497"/>
        <end position="508"/>
    </location>
</feature>
<dbReference type="InterPro" id="IPR050576">
    <property type="entry name" value="Cilia_flagella_integrity"/>
</dbReference>
<evidence type="ECO:0000256" key="9">
    <source>
        <dbReference type="ARBA" id="ARBA00076677"/>
    </source>
</evidence>
<dbReference type="GO" id="GO:1902018">
    <property type="term" value="P:negative regulation of cilium assembly"/>
    <property type="evidence" value="ECO:0007669"/>
    <property type="project" value="TreeGrafter"/>
</dbReference>
<dbReference type="Gene3D" id="3.80.10.10">
    <property type="entry name" value="Ribonuclease Inhibitor"/>
    <property type="match status" value="2"/>
</dbReference>
<reference evidence="12" key="3">
    <citation type="submission" date="2025-09" db="UniProtKB">
        <authorList>
            <consortium name="Ensembl"/>
        </authorList>
    </citation>
    <scope>IDENTIFICATION</scope>
</reference>
<feature type="compositionally biased region" description="Basic and acidic residues" evidence="11">
    <location>
        <begin position="510"/>
        <end position="522"/>
    </location>
</feature>
<dbReference type="SUPFAM" id="SSF52058">
    <property type="entry name" value="L domain-like"/>
    <property type="match status" value="1"/>
</dbReference>
<dbReference type="GO" id="GO:0005813">
    <property type="term" value="C:centrosome"/>
    <property type="evidence" value="ECO:0007669"/>
    <property type="project" value="UniProtKB-SubCell"/>
</dbReference>